<dbReference type="InterPro" id="IPR029050">
    <property type="entry name" value="Immunoprotect_excell_Ig-like"/>
</dbReference>
<protein>
    <recommendedName>
        <fullName evidence="6">DUF4352 domain-containing protein</fullName>
    </recommendedName>
</protein>
<feature type="region of interest" description="Disordered" evidence="2">
    <location>
        <begin position="54"/>
        <end position="92"/>
    </location>
</feature>
<dbReference type="Proteomes" id="UP000262969">
    <property type="component" value="Unassembled WGS sequence"/>
</dbReference>
<evidence type="ECO:0000313" key="5">
    <source>
        <dbReference type="Proteomes" id="UP000262969"/>
    </source>
</evidence>
<evidence type="ECO:0000256" key="3">
    <source>
        <dbReference type="SAM" id="SignalP"/>
    </source>
</evidence>
<feature type="chain" id="PRO_5017733841" description="DUF4352 domain-containing protein" evidence="3">
    <location>
        <begin position="23"/>
        <end position="231"/>
    </location>
</feature>
<evidence type="ECO:0008006" key="6">
    <source>
        <dbReference type="Google" id="ProtNLM"/>
    </source>
</evidence>
<dbReference type="AlphaFoldDB" id="A0A3D2X1F1"/>
<reference evidence="4 5" key="1">
    <citation type="journal article" date="2018" name="Nat. Biotechnol.">
        <title>A standardized bacterial taxonomy based on genome phylogeny substantially revises the tree of life.</title>
        <authorList>
            <person name="Parks D.H."/>
            <person name="Chuvochina M."/>
            <person name="Waite D.W."/>
            <person name="Rinke C."/>
            <person name="Skarshewski A."/>
            <person name="Chaumeil P.A."/>
            <person name="Hugenholtz P."/>
        </authorList>
    </citation>
    <scope>NUCLEOTIDE SEQUENCE [LARGE SCALE GENOMIC DNA]</scope>
    <source>
        <strain evidence="4">UBA11728</strain>
    </source>
</reference>
<feature type="compositionally biased region" description="Pro residues" evidence="2">
    <location>
        <begin position="58"/>
        <end position="74"/>
    </location>
</feature>
<keyword evidence="1 3" id="KW-0732">Signal</keyword>
<accession>A0A3D2X1F1</accession>
<sequence>MLKKRLLLSLAVVSMFGLTGCASSIRLTENENNIVAEYLAGVLLSQQRSYDQALIEPSPTPTPVPTITPTPTSPEKPSTVSNKGNNSGYQTGSNVQANADFTEVIGIKNITIEYTGYDMVNSFSDEYFSLDASKGKQLMVIKFNVKNTSKNATKLQLTDAEIQYQLDIDMGTIVKPQLTFILNDLRYIDLEIGGKETKEAIVIFEVPKKQEMKTANLIISKDEKTAIIKLK</sequence>
<evidence type="ECO:0000256" key="2">
    <source>
        <dbReference type="SAM" id="MobiDB-lite"/>
    </source>
</evidence>
<dbReference type="Gene3D" id="2.60.40.1240">
    <property type="match status" value="1"/>
</dbReference>
<feature type="compositionally biased region" description="Polar residues" evidence="2">
    <location>
        <begin position="82"/>
        <end position="92"/>
    </location>
</feature>
<evidence type="ECO:0000256" key="1">
    <source>
        <dbReference type="ARBA" id="ARBA00022729"/>
    </source>
</evidence>
<dbReference type="EMBL" id="DPVV01000033">
    <property type="protein sequence ID" value="HCL00979.1"/>
    <property type="molecule type" value="Genomic_DNA"/>
</dbReference>
<proteinExistence type="predicted"/>
<organism evidence="4 5">
    <name type="scientific">Lachnoclostridium phytofermentans</name>
    <dbReference type="NCBI Taxonomy" id="66219"/>
    <lineage>
        <taxon>Bacteria</taxon>
        <taxon>Bacillati</taxon>
        <taxon>Bacillota</taxon>
        <taxon>Clostridia</taxon>
        <taxon>Lachnospirales</taxon>
        <taxon>Lachnospiraceae</taxon>
    </lineage>
</organism>
<gene>
    <name evidence="4" type="ORF">DHW61_00900</name>
</gene>
<evidence type="ECO:0000313" key="4">
    <source>
        <dbReference type="EMBL" id="HCL00979.1"/>
    </source>
</evidence>
<dbReference type="PROSITE" id="PS51257">
    <property type="entry name" value="PROKAR_LIPOPROTEIN"/>
    <property type="match status" value="1"/>
</dbReference>
<comment type="caution">
    <text evidence="4">The sequence shown here is derived from an EMBL/GenBank/DDBJ whole genome shotgun (WGS) entry which is preliminary data.</text>
</comment>
<name>A0A3D2X1F1_9FIRM</name>
<feature type="signal peptide" evidence="3">
    <location>
        <begin position="1"/>
        <end position="22"/>
    </location>
</feature>